<feature type="domain" description="Methyltransferase type 11" evidence="1">
    <location>
        <begin position="31"/>
        <end position="127"/>
    </location>
</feature>
<dbReference type="PANTHER" id="PTHR43591">
    <property type="entry name" value="METHYLTRANSFERASE"/>
    <property type="match status" value="1"/>
</dbReference>
<reference evidence="2 3" key="1">
    <citation type="journal article" date="2010" name="Int. J. Syst. Evol. Microbiol.">
        <title>Thiohalobacter thiocyanaticus gen. nov., sp. nov., a moderately halophilic, sulfur-oxidizing gammaproteobacterium from hypersaline lakes, that utilizes thiocyanate.</title>
        <authorList>
            <person name="Sorokin D.Y."/>
            <person name="Kovaleva O.L."/>
            <person name="Tourova T.P."/>
            <person name="Muyzer G."/>
        </authorList>
    </citation>
    <scope>NUCLEOTIDE SEQUENCE [LARGE SCALE GENOMIC DNA]</scope>
    <source>
        <strain evidence="2 3">Hrh1</strain>
    </source>
</reference>
<dbReference type="EMBL" id="QZMU01000001">
    <property type="protein sequence ID" value="RRQ23089.1"/>
    <property type="molecule type" value="Genomic_DNA"/>
</dbReference>
<evidence type="ECO:0000313" key="3">
    <source>
        <dbReference type="Proteomes" id="UP000287798"/>
    </source>
</evidence>
<dbReference type="Proteomes" id="UP000287798">
    <property type="component" value="Unassembled WGS sequence"/>
</dbReference>
<keyword evidence="3" id="KW-1185">Reference proteome</keyword>
<name>A0A426QMW1_9GAMM</name>
<dbReference type="InterPro" id="IPR013216">
    <property type="entry name" value="Methyltransf_11"/>
</dbReference>
<keyword evidence="2" id="KW-0808">Transferase</keyword>
<dbReference type="GO" id="GO:0032259">
    <property type="term" value="P:methylation"/>
    <property type="evidence" value="ECO:0007669"/>
    <property type="project" value="UniProtKB-KW"/>
</dbReference>
<comment type="caution">
    <text evidence="2">The sequence shown here is derived from an EMBL/GenBank/DDBJ whole genome shotgun (WGS) entry which is preliminary data.</text>
</comment>
<dbReference type="GO" id="GO:0008757">
    <property type="term" value="F:S-adenosylmethionine-dependent methyltransferase activity"/>
    <property type="evidence" value="ECO:0007669"/>
    <property type="project" value="InterPro"/>
</dbReference>
<dbReference type="AlphaFoldDB" id="A0A426QMW1"/>
<proteinExistence type="predicted"/>
<accession>A0A426QMW1</accession>
<protein>
    <submittedName>
        <fullName evidence="2">Class I SAM-dependent methyltransferase</fullName>
    </submittedName>
</protein>
<organism evidence="2 3">
    <name type="scientific">Thiohalobacter thiocyanaticus</name>
    <dbReference type="NCBI Taxonomy" id="585455"/>
    <lineage>
        <taxon>Bacteria</taxon>
        <taxon>Pseudomonadati</taxon>
        <taxon>Pseudomonadota</taxon>
        <taxon>Gammaproteobacteria</taxon>
        <taxon>Thiohalobacterales</taxon>
        <taxon>Thiohalobacteraceae</taxon>
        <taxon>Thiohalobacter</taxon>
    </lineage>
</organism>
<keyword evidence="2" id="KW-0489">Methyltransferase</keyword>
<dbReference type="SUPFAM" id="SSF53335">
    <property type="entry name" value="S-adenosyl-L-methionine-dependent methyltransferases"/>
    <property type="match status" value="1"/>
</dbReference>
<dbReference type="Pfam" id="PF08241">
    <property type="entry name" value="Methyltransf_11"/>
    <property type="match status" value="1"/>
</dbReference>
<dbReference type="CDD" id="cd02440">
    <property type="entry name" value="AdoMet_MTases"/>
    <property type="match status" value="1"/>
</dbReference>
<dbReference type="Gene3D" id="3.40.50.150">
    <property type="entry name" value="Vaccinia Virus protein VP39"/>
    <property type="match status" value="1"/>
</dbReference>
<evidence type="ECO:0000313" key="2">
    <source>
        <dbReference type="EMBL" id="RRQ23089.1"/>
    </source>
</evidence>
<dbReference type="OrthoDB" id="323463at2"/>
<dbReference type="InterPro" id="IPR029063">
    <property type="entry name" value="SAM-dependent_MTases_sf"/>
</dbReference>
<gene>
    <name evidence="2" type="ORF">D6C00_08665</name>
</gene>
<evidence type="ECO:0000259" key="1">
    <source>
        <dbReference type="Pfam" id="PF08241"/>
    </source>
</evidence>
<sequence>MQINDPAADAVVDEFDVYTELLPLDGARIIELGCGAAQHTRDIARTGRPEAILACEVDSVQHEKNLAIDDLPGVTFVHAGAEAIPAEDASADLVLMFKSLHHVPVERMDAALAEIARVLRPGGLAYISEPVYAGDFNEVLRLFHDEREVREAAFAAVQRAVDAGPLELAGQHFFQTRNDFADFADFEQRVLGVTHTRHELSSELYDKVRRTFEQYQGPEGARFLMPIRVDLLRRP</sequence>